<feature type="domain" description="FAD/NAD(P)-binding" evidence="11">
    <location>
        <begin position="410"/>
        <end position="655"/>
    </location>
</feature>
<keyword evidence="9" id="KW-0411">Iron-sulfur</keyword>
<comment type="cofactor">
    <cofactor evidence="1">
        <name>FMN</name>
        <dbReference type="ChEBI" id="CHEBI:58210"/>
    </cofactor>
</comment>
<dbReference type="CDD" id="cd02803">
    <property type="entry name" value="OYE_like_FMN_family"/>
    <property type="match status" value="1"/>
</dbReference>
<dbReference type="GO" id="GO:0016491">
    <property type="term" value="F:oxidoreductase activity"/>
    <property type="evidence" value="ECO:0007669"/>
    <property type="project" value="UniProtKB-KW"/>
</dbReference>
<dbReference type="AlphaFoldDB" id="A0A9E6XXP5"/>
<evidence type="ECO:0000256" key="6">
    <source>
        <dbReference type="ARBA" id="ARBA00022723"/>
    </source>
</evidence>
<keyword evidence="7 12" id="KW-0560">Oxidoreductase</keyword>
<dbReference type="InterPro" id="IPR051793">
    <property type="entry name" value="NADH:flavin_oxidoreductase"/>
</dbReference>
<dbReference type="Gene3D" id="3.50.50.60">
    <property type="entry name" value="FAD/NAD(P)-binding domain"/>
    <property type="match status" value="1"/>
</dbReference>
<proteinExistence type="inferred from homology"/>
<dbReference type="Gene3D" id="3.20.20.70">
    <property type="entry name" value="Aldolase class I"/>
    <property type="match status" value="1"/>
</dbReference>
<dbReference type="InterPro" id="IPR036188">
    <property type="entry name" value="FAD/NAD-bd_sf"/>
</dbReference>
<evidence type="ECO:0000313" key="13">
    <source>
        <dbReference type="Proteomes" id="UP001162834"/>
    </source>
</evidence>
<evidence type="ECO:0000256" key="2">
    <source>
        <dbReference type="ARBA" id="ARBA00001966"/>
    </source>
</evidence>
<evidence type="ECO:0000256" key="7">
    <source>
        <dbReference type="ARBA" id="ARBA00023002"/>
    </source>
</evidence>
<evidence type="ECO:0000256" key="3">
    <source>
        <dbReference type="ARBA" id="ARBA00011048"/>
    </source>
</evidence>
<organism evidence="12 13">
    <name type="scientific">Capillimicrobium parvum</name>
    <dbReference type="NCBI Taxonomy" id="2884022"/>
    <lineage>
        <taxon>Bacteria</taxon>
        <taxon>Bacillati</taxon>
        <taxon>Actinomycetota</taxon>
        <taxon>Thermoleophilia</taxon>
        <taxon>Solirubrobacterales</taxon>
        <taxon>Capillimicrobiaceae</taxon>
        <taxon>Capillimicrobium</taxon>
    </lineage>
</organism>
<evidence type="ECO:0000256" key="1">
    <source>
        <dbReference type="ARBA" id="ARBA00001917"/>
    </source>
</evidence>
<dbReference type="KEGG" id="sbae:DSM104329_02405"/>
<evidence type="ECO:0000256" key="5">
    <source>
        <dbReference type="ARBA" id="ARBA00022643"/>
    </source>
</evidence>
<sequence>MSGRSDPREAEADVDAGERDVAALDALWQPLRLGDVTLPNRLMTSAMTLQYGEQGHVSDRHVAFYRERAAGGVGLVFSEQLNATSLSASPFGTALSAHDERHAAGFGRIVEALEPYDTRFFAQLFAAGAVSSSTAGLDGWGPVRAPSRVGIPGGETPLPLTTAEIETIVADFARSARLVQQAGVHGVEVHGSHGWLVGQFLSPFYNRREDAHGGDVAGRCRLALEIGRAIRGAVGPGFPVGLTLTYDELIGAAGITPDDTLAQLEILSSAGVYDFFDVSIGSSHSEHHTIAPMAVAEGFSLAFAARAKAIVGERAAVFVAGRVVDPWMAARAVADGHADVVAMSRAHLADPHLVEKARSGRFGDATRCVGANVCVGRALKGEPVACVVNPVTGREGGWTQRPSRSKRTRSVVVVGAGPAGLRCARAAALAGHSVRVLERAARPGGHLRRLAQLPTRESWWRAIDDLARDVAHAGGELVLGHDASADELLAAAPDVVVVATGARHAATGASWSRPDRAAIPGLDGVVAAAGLDAALDGTAGDPLALGRRVVIVDETGGYAPLGLAERLGTAGVEVHVVTPAERLGGEAADLLEVPHVMPRLAALGVTTLVAHDVDRVEGDTVVLAGVWGGPRRELTAVDCVVLAMGREPEDRLYRDLEGRLPDVRCIGDALAPRDTAAAIFEGESTGRAL</sequence>
<dbReference type="GO" id="GO:0046872">
    <property type="term" value="F:metal ion binding"/>
    <property type="evidence" value="ECO:0007669"/>
    <property type="project" value="UniProtKB-KW"/>
</dbReference>
<dbReference type="Pfam" id="PF00724">
    <property type="entry name" value="Oxidored_FMN"/>
    <property type="match status" value="1"/>
</dbReference>
<evidence type="ECO:0000259" key="11">
    <source>
        <dbReference type="Pfam" id="PF07992"/>
    </source>
</evidence>
<reference evidence="12" key="1">
    <citation type="journal article" date="2022" name="Int. J. Syst. Evol. Microbiol.">
        <title>Pseudomonas aegrilactucae sp. nov. and Pseudomonas morbosilactucae sp. nov., pathogens causing bacterial rot of lettuce in Japan.</title>
        <authorList>
            <person name="Sawada H."/>
            <person name="Fujikawa T."/>
            <person name="Satou M."/>
        </authorList>
    </citation>
    <scope>NUCLEOTIDE SEQUENCE</scope>
    <source>
        <strain evidence="12">0166_1</strain>
    </source>
</reference>
<dbReference type="PANTHER" id="PTHR42917:SF2">
    <property type="entry name" value="2,4-DIENOYL-COA REDUCTASE [(2E)-ENOYL-COA-PRODUCING]"/>
    <property type="match status" value="1"/>
</dbReference>
<keyword evidence="5" id="KW-0288">FMN</keyword>
<dbReference type="EMBL" id="CP087164">
    <property type="protein sequence ID" value="UGS36008.1"/>
    <property type="molecule type" value="Genomic_DNA"/>
</dbReference>
<dbReference type="Proteomes" id="UP001162834">
    <property type="component" value="Chromosome"/>
</dbReference>
<keyword evidence="4" id="KW-0285">Flavoprotein</keyword>
<feature type="domain" description="NADH:flavin oxidoreductase/NADH oxidase N-terminal" evidence="10">
    <location>
        <begin position="27"/>
        <end position="361"/>
    </location>
</feature>
<dbReference type="GO" id="GO:0010181">
    <property type="term" value="F:FMN binding"/>
    <property type="evidence" value="ECO:0007669"/>
    <property type="project" value="InterPro"/>
</dbReference>
<protein>
    <submittedName>
        <fullName evidence="12">N-methylproline demethylase</fullName>
        <ecNumber evidence="12">1.-.-.-</ecNumber>
    </submittedName>
</protein>
<gene>
    <name evidence="12" type="primary">stcD_2</name>
    <name evidence="12" type="ORF">DSM104329_02405</name>
</gene>
<evidence type="ECO:0000313" key="12">
    <source>
        <dbReference type="EMBL" id="UGS36008.1"/>
    </source>
</evidence>
<keyword evidence="8" id="KW-0408">Iron</keyword>
<dbReference type="InterPro" id="IPR023753">
    <property type="entry name" value="FAD/NAD-binding_dom"/>
</dbReference>
<dbReference type="InterPro" id="IPR013785">
    <property type="entry name" value="Aldolase_TIM"/>
</dbReference>
<keyword evidence="13" id="KW-1185">Reference proteome</keyword>
<accession>A0A9E6XXP5</accession>
<dbReference type="InterPro" id="IPR001155">
    <property type="entry name" value="OxRdtase_FMN_N"/>
</dbReference>
<dbReference type="Gene3D" id="3.40.50.720">
    <property type="entry name" value="NAD(P)-binding Rossmann-like Domain"/>
    <property type="match status" value="1"/>
</dbReference>
<dbReference type="Pfam" id="PF07992">
    <property type="entry name" value="Pyr_redox_2"/>
    <property type="match status" value="1"/>
</dbReference>
<dbReference type="GO" id="GO:0051536">
    <property type="term" value="F:iron-sulfur cluster binding"/>
    <property type="evidence" value="ECO:0007669"/>
    <property type="project" value="UniProtKB-KW"/>
</dbReference>
<dbReference type="PRINTS" id="PR00368">
    <property type="entry name" value="FADPNR"/>
</dbReference>
<dbReference type="PRINTS" id="PR00411">
    <property type="entry name" value="PNDRDTASEI"/>
</dbReference>
<dbReference type="SUPFAM" id="SSF51905">
    <property type="entry name" value="FAD/NAD(P)-binding domain"/>
    <property type="match status" value="1"/>
</dbReference>
<keyword evidence="6" id="KW-0479">Metal-binding</keyword>
<evidence type="ECO:0000256" key="8">
    <source>
        <dbReference type="ARBA" id="ARBA00023004"/>
    </source>
</evidence>
<comment type="similarity">
    <text evidence="3">In the N-terminal section; belongs to the NADH:flavin oxidoreductase/NADH oxidase family.</text>
</comment>
<dbReference type="SUPFAM" id="SSF51395">
    <property type="entry name" value="FMN-linked oxidoreductases"/>
    <property type="match status" value="1"/>
</dbReference>
<evidence type="ECO:0000256" key="9">
    <source>
        <dbReference type="ARBA" id="ARBA00023014"/>
    </source>
</evidence>
<dbReference type="RefSeq" id="WP_259315688.1">
    <property type="nucleotide sequence ID" value="NZ_CP087164.1"/>
</dbReference>
<dbReference type="PANTHER" id="PTHR42917">
    <property type="entry name" value="2,4-DIENOYL-COA REDUCTASE"/>
    <property type="match status" value="1"/>
</dbReference>
<name>A0A9E6XXP5_9ACTN</name>
<comment type="cofactor">
    <cofactor evidence="2">
        <name>[4Fe-4S] cluster</name>
        <dbReference type="ChEBI" id="CHEBI:49883"/>
    </cofactor>
</comment>
<dbReference type="EC" id="1.-.-.-" evidence="12"/>
<evidence type="ECO:0000259" key="10">
    <source>
        <dbReference type="Pfam" id="PF00724"/>
    </source>
</evidence>
<evidence type="ECO:0000256" key="4">
    <source>
        <dbReference type="ARBA" id="ARBA00022630"/>
    </source>
</evidence>